<dbReference type="OrthoDB" id="210343at2157"/>
<dbReference type="InterPro" id="IPR043828">
    <property type="entry name" value="DUF5805"/>
</dbReference>
<name>A0A1H3F962_9EURY</name>
<accession>A0A1H3F962</accession>
<evidence type="ECO:0000256" key="1">
    <source>
        <dbReference type="SAM" id="MobiDB-lite"/>
    </source>
</evidence>
<dbReference type="AlphaFoldDB" id="A0A1H3F962"/>
<evidence type="ECO:0000313" key="2">
    <source>
        <dbReference type="EMBL" id="SDX87573.1"/>
    </source>
</evidence>
<evidence type="ECO:0000313" key="3">
    <source>
        <dbReference type="Proteomes" id="UP000199170"/>
    </source>
</evidence>
<dbReference type="Proteomes" id="UP000199170">
    <property type="component" value="Unassembled WGS sequence"/>
</dbReference>
<feature type="compositionally biased region" description="Polar residues" evidence="1">
    <location>
        <begin position="65"/>
        <end position="79"/>
    </location>
</feature>
<proteinExistence type="predicted"/>
<gene>
    <name evidence="2" type="ORF">SAMN04487946_103244</name>
</gene>
<dbReference type="EMBL" id="FNPB01000003">
    <property type="protein sequence ID" value="SDX87573.1"/>
    <property type="molecule type" value="Genomic_DNA"/>
</dbReference>
<feature type="region of interest" description="Disordered" evidence="1">
    <location>
        <begin position="125"/>
        <end position="147"/>
    </location>
</feature>
<keyword evidence="3" id="KW-1185">Reference proteome</keyword>
<dbReference type="Pfam" id="PF19121">
    <property type="entry name" value="DUF5805"/>
    <property type="match status" value="1"/>
</dbReference>
<feature type="region of interest" description="Disordered" evidence="1">
    <location>
        <begin position="52"/>
        <end position="86"/>
    </location>
</feature>
<sequence>MSTEGSDTERKTVMTYVPAYQKERWKEHADQLGMSQSEFLRTMVQAGRRNFEIPDLPSGEEEETAQSANSQNSEESAQQGEEFRERVRAALSDSEYRSWDELLAALTNDIEDRLDTTLQDLQASNEVQYSGRHGGYTLAGSSERPDE</sequence>
<reference evidence="3" key="1">
    <citation type="submission" date="2016-10" db="EMBL/GenBank/DDBJ databases">
        <authorList>
            <person name="Varghese N."/>
            <person name="Submissions S."/>
        </authorList>
    </citation>
    <scope>NUCLEOTIDE SEQUENCE [LARGE SCALE GENOMIC DNA]</scope>
    <source>
        <strain evidence="3">CGMCC 1.10118</strain>
    </source>
</reference>
<dbReference type="RefSeq" id="WP_089766499.1">
    <property type="nucleotide sequence ID" value="NZ_FNPB01000003.1"/>
</dbReference>
<organism evidence="2 3">
    <name type="scientific">Halobellus clavatus</name>
    <dbReference type="NCBI Taxonomy" id="660517"/>
    <lineage>
        <taxon>Archaea</taxon>
        <taxon>Methanobacteriati</taxon>
        <taxon>Methanobacteriota</taxon>
        <taxon>Stenosarchaea group</taxon>
        <taxon>Halobacteria</taxon>
        <taxon>Halobacteriales</taxon>
        <taxon>Haloferacaceae</taxon>
        <taxon>Halobellus</taxon>
    </lineage>
</organism>
<protein>
    <submittedName>
        <fullName evidence="2">Uncharacterized protein</fullName>
    </submittedName>
</protein>